<dbReference type="EMBL" id="FNCZ01000001">
    <property type="protein sequence ID" value="SDG91250.1"/>
    <property type="molecule type" value="Genomic_DNA"/>
</dbReference>
<dbReference type="Pfam" id="PF18962">
    <property type="entry name" value="Por_Secre_tail"/>
    <property type="match status" value="1"/>
</dbReference>
<sequence>MKKQLLILAFIQLSFISFSQTTYTVNSPADLPDININDSFCGDAQGNCTLRAAIQNANKTSDKDSIEFDVSGNAPFVITVTDVLPPIEQPLIIDGRTQLDYINSPIIEIDGSNLPLGKSGLQLIGTSTGSEIYGLSIGGFKRILEYPYSFGFGVYSNTGNHIFQSNYIGIKPDGITINSNTGGGLYFNNTGGNVIGGTQPNQGNVISGNGVGGLTFEGSEINSAATNNLVQGNLIGTDATGTLNKGNRFNVQFLDAPNNILGGNSAGARNIISGSSASDDNTVGTGVALSGAESYGNLIIGNYIGTDITGTETISNVRAGVMVLFGANNNSIGTDEVGEGNLISGNGQYGIYFQGNTAGPVVSNSVKSNYIGVDVTGNSALSNQIGIMMLTGENNNNTIGGTTANAKNVISGNTVDGITIISGKDNQILGNYIGTNASGTSAIANYAGVYLQDSNNSIGGSEVGSRNIISGNSIGIEISESTSSGSIVQGNYIGLSASGDDAIGNVTGISLSASSTNSVIGGTDPLDGNIISGNSNIGMSLSGTSHTIQNNYIGLNPAGNGVIKNATEGLRLSGTLTGTLVLENTISGNGTISSQSKNVNFHGANDVHFMSNKVGTLPDGNTEVTNIGVGILLNNSSNNIIGGSTSNEGNSVGGHNLSGINVFFASNNNTFGYNHIGVGLDGITNIGNGLHGISITGANTGNTITNNIITNNQKGVELSPNLGVSTQVTISENSMFNNSVLGIDLIGTTENDVEDADTGVNNLQNTPEISAINYLGGDAIEITYEVPSSISNSVYPLVIEFFGAVTSQGKYFIDSDTYEAPGSKTITINIPNGFDPDDYDVIVATATDAEGNTSEFGISVNYSLGNSQFETNSFKLYPNPVSNRLFIQSSVFEAYHLEIINTLGQVVLSKKDNNLSIELEVSSLSKGLYFLNMTSEKGHTETIKFIKK</sequence>
<evidence type="ECO:0000256" key="1">
    <source>
        <dbReference type="ARBA" id="ARBA00022729"/>
    </source>
</evidence>
<feature type="signal peptide" evidence="2">
    <location>
        <begin position="1"/>
        <end position="19"/>
    </location>
</feature>
<dbReference type="RefSeq" id="WP_092466378.1">
    <property type="nucleotide sequence ID" value="NZ_FNCZ01000001.1"/>
</dbReference>
<evidence type="ECO:0000313" key="4">
    <source>
        <dbReference type="EMBL" id="SDG91250.1"/>
    </source>
</evidence>
<dbReference type="OrthoDB" id="602160at2"/>
<dbReference type="AlphaFoldDB" id="A0A1G7Y5J0"/>
<keyword evidence="5" id="KW-1185">Reference proteome</keyword>
<dbReference type="InterPro" id="IPR006626">
    <property type="entry name" value="PbH1"/>
</dbReference>
<feature type="domain" description="Secretion system C-terminal sorting" evidence="3">
    <location>
        <begin position="876"/>
        <end position="941"/>
    </location>
</feature>
<keyword evidence="1 2" id="KW-0732">Signal</keyword>
<proteinExistence type="predicted"/>
<dbReference type="Proteomes" id="UP000199492">
    <property type="component" value="Unassembled WGS sequence"/>
</dbReference>
<accession>A0A1G7Y5J0</accession>
<feature type="chain" id="PRO_5011546139" description="Secretion system C-terminal sorting domain-containing protein" evidence="2">
    <location>
        <begin position="20"/>
        <end position="948"/>
    </location>
</feature>
<dbReference type="SMART" id="SM00710">
    <property type="entry name" value="PbH1"/>
    <property type="match status" value="7"/>
</dbReference>
<gene>
    <name evidence="4" type="ORF">SAMN04489796_101914</name>
</gene>
<evidence type="ECO:0000256" key="2">
    <source>
        <dbReference type="SAM" id="SignalP"/>
    </source>
</evidence>
<evidence type="ECO:0000259" key="3">
    <source>
        <dbReference type="Pfam" id="PF18962"/>
    </source>
</evidence>
<organism evidence="4 5">
    <name type="scientific">Winogradskyella thalassocola</name>
    <dbReference type="NCBI Taxonomy" id="262004"/>
    <lineage>
        <taxon>Bacteria</taxon>
        <taxon>Pseudomonadati</taxon>
        <taxon>Bacteroidota</taxon>
        <taxon>Flavobacteriia</taxon>
        <taxon>Flavobacteriales</taxon>
        <taxon>Flavobacteriaceae</taxon>
        <taxon>Winogradskyella</taxon>
    </lineage>
</organism>
<dbReference type="NCBIfam" id="TIGR04183">
    <property type="entry name" value="Por_Secre_tail"/>
    <property type="match status" value="1"/>
</dbReference>
<reference evidence="5" key="1">
    <citation type="submission" date="2016-10" db="EMBL/GenBank/DDBJ databases">
        <authorList>
            <person name="Varghese N."/>
            <person name="Submissions S."/>
        </authorList>
    </citation>
    <scope>NUCLEOTIDE SEQUENCE [LARGE SCALE GENOMIC DNA]</scope>
    <source>
        <strain evidence="5">DSM 15363</strain>
    </source>
</reference>
<name>A0A1G7Y5J0_9FLAO</name>
<evidence type="ECO:0000313" key="5">
    <source>
        <dbReference type="Proteomes" id="UP000199492"/>
    </source>
</evidence>
<dbReference type="STRING" id="262004.SAMN04489796_101914"/>
<protein>
    <recommendedName>
        <fullName evidence="3">Secretion system C-terminal sorting domain-containing protein</fullName>
    </recommendedName>
</protein>
<dbReference type="InterPro" id="IPR026444">
    <property type="entry name" value="Secre_tail"/>
</dbReference>